<dbReference type="GO" id="GO:0005737">
    <property type="term" value="C:cytoplasm"/>
    <property type="evidence" value="ECO:0007669"/>
    <property type="project" value="TreeGrafter"/>
</dbReference>
<comment type="caution">
    <text evidence="3">The sequence shown here is derived from an EMBL/GenBank/DDBJ whole genome shotgun (WGS) entry which is preliminary data.</text>
</comment>
<evidence type="ECO:0000256" key="2">
    <source>
        <dbReference type="SAM" id="MobiDB-lite"/>
    </source>
</evidence>
<dbReference type="PANTHER" id="PTHR46606">
    <property type="entry name" value="SHOOTIN-1"/>
    <property type="match status" value="1"/>
</dbReference>
<gene>
    <name evidence="3" type="ORF">FSP39_015595</name>
</gene>
<evidence type="ECO:0000256" key="1">
    <source>
        <dbReference type="SAM" id="Coils"/>
    </source>
</evidence>
<proteinExistence type="predicted"/>
<name>A0AA89BTR1_PINIB</name>
<feature type="compositionally biased region" description="Basic and acidic residues" evidence="2">
    <location>
        <begin position="471"/>
        <end position="483"/>
    </location>
</feature>
<dbReference type="GO" id="GO:0044295">
    <property type="term" value="C:axonal growth cone"/>
    <property type="evidence" value="ECO:0007669"/>
    <property type="project" value="TreeGrafter"/>
</dbReference>
<dbReference type="GO" id="GO:0048812">
    <property type="term" value="P:neuron projection morphogenesis"/>
    <property type="evidence" value="ECO:0007669"/>
    <property type="project" value="TreeGrafter"/>
</dbReference>
<feature type="compositionally biased region" description="Pro residues" evidence="2">
    <location>
        <begin position="347"/>
        <end position="360"/>
    </location>
</feature>
<reference evidence="3" key="1">
    <citation type="submission" date="2019-08" db="EMBL/GenBank/DDBJ databases">
        <title>The improved chromosome-level genome for the pearl oyster Pinctada fucata martensii using PacBio sequencing and Hi-C.</title>
        <authorList>
            <person name="Zheng Z."/>
        </authorList>
    </citation>
    <scope>NUCLEOTIDE SEQUENCE</scope>
    <source>
        <strain evidence="3">ZZ-2019</strain>
        <tissue evidence="3">Adductor muscle</tissue>
    </source>
</reference>
<sequence>MASCENGQYEKLKQLAGVVVVQYESLLQQYRQMETQYNVLVNKLMDREDQLKKMKKLVEPAIREYEMMKMKYEIEVGCRTQAEKFATKISSQNKELKRQSQMLLDLRSSTTPPDFSKLNLDLDLETEKDSVEGYNKELDEKLKKLEEELAESQIKLRAAEEDLEVEKERNERLHTKYEEKKEVLKQTRISLDQYKDAMEDLSKVSEEALREYEQLKDKYELEVKCRSGAEKYAAEIRIQNEAIKKQSTILLSSAASNPQLMMALNDIESLTTQLEEQKLKYETQIKELEEKLEEASESEAQRLDEENNQLREEKESLESKLMQYETQYKDLEKQYKEIEEKLEKALRPPPPPPPPPPPVPKSKGFLSLMKKDKKKKPPPANAGQPGVNDKFSEALDEMMQRINSGKPLSQTLRPTRRKKSDDTLDVIAEEDVKDRPSETTESSSAMAELNSILSKMKRTHSESDLGSSGQDDNKSELQKMFEKRARKTSLPKTEENVQKPHAEIGLRRNAGGQKPLSIVGEEPQWKEPGVCYQKETFYRKTVDFVWIWDVTTLDLTDSSVTS</sequence>
<feature type="region of interest" description="Disordered" evidence="2">
    <location>
        <begin position="291"/>
        <end position="521"/>
    </location>
</feature>
<dbReference type="PANTHER" id="PTHR46606:SF5">
    <property type="entry name" value="SHOOTIN-1"/>
    <property type="match status" value="1"/>
</dbReference>
<dbReference type="AlphaFoldDB" id="A0AA89BTR1"/>
<dbReference type="GO" id="GO:2001224">
    <property type="term" value="P:positive regulation of neuron migration"/>
    <property type="evidence" value="ECO:0007669"/>
    <property type="project" value="TreeGrafter"/>
</dbReference>
<feature type="compositionally biased region" description="Polar residues" evidence="2">
    <location>
        <begin position="401"/>
        <end position="413"/>
    </location>
</feature>
<feature type="compositionally biased region" description="Basic and acidic residues" evidence="2">
    <location>
        <begin position="327"/>
        <end position="346"/>
    </location>
</feature>
<dbReference type="Proteomes" id="UP001186944">
    <property type="component" value="Unassembled WGS sequence"/>
</dbReference>
<evidence type="ECO:0000313" key="3">
    <source>
        <dbReference type="EMBL" id="KAK3095520.1"/>
    </source>
</evidence>
<evidence type="ECO:0008006" key="5">
    <source>
        <dbReference type="Google" id="ProtNLM"/>
    </source>
</evidence>
<accession>A0AA89BTR1</accession>
<keyword evidence="1" id="KW-0175">Coiled coil</keyword>
<dbReference type="InterPro" id="IPR024849">
    <property type="entry name" value="Shootin-1"/>
</dbReference>
<dbReference type="GO" id="GO:0031252">
    <property type="term" value="C:cell leading edge"/>
    <property type="evidence" value="ECO:0007669"/>
    <property type="project" value="TreeGrafter"/>
</dbReference>
<dbReference type="EMBL" id="VSWD01000008">
    <property type="protein sequence ID" value="KAK3095520.1"/>
    <property type="molecule type" value="Genomic_DNA"/>
</dbReference>
<organism evidence="3 4">
    <name type="scientific">Pinctada imbricata</name>
    <name type="common">Atlantic pearl-oyster</name>
    <name type="synonym">Pinctada martensii</name>
    <dbReference type="NCBI Taxonomy" id="66713"/>
    <lineage>
        <taxon>Eukaryota</taxon>
        <taxon>Metazoa</taxon>
        <taxon>Spiralia</taxon>
        <taxon>Lophotrochozoa</taxon>
        <taxon>Mollusca</taxon>
        <taxon>Bivalvia</taxon>
        <taxon>Autobranchia</taxon>
        <taxon>Pteriomorphia</taxon>
        <taxon>Pterioida</taxon>
        <taxon>Pterioidea</taxon>
        <taxon>Pteriidae</taxon>
        <taxon>Pinctada</taxon>
    </lineage>
</organism>
<keyword evidence="4" id="KW-1185">Reference proteome</keyword>
<feature type="coiled-coil region" evidence="1">
    <location>
        <begin position="124"/>
        <end position="222"/>
    </location>
</feature>
<feature type="compositionally biased region" description="Basic and acidic residues" evidence="2">
    <location>
        <begin position="492"/>
        <end position="506"/>
    </location>
</feature>
<evidence type="ECO:0000313" key="4">
    <source>
        <dbReference type="Proteomes" id="UP001186944"/>
    </source>
</evidence>
<feature type="compositionally biased region" description="Basic and acidic residues" evidence="2">
    <location>
        <begin position="299"/>
        <end position="318"/>
    </location>
</feature>
<protein>
    <recommendedName>
        <fullName evidence="5">Shootin-1</fullName>
    </recommendedName>
</protein>